<protein>
    <submittedName>
        <fullName evidence="2">Uncharacterized protein</fullName>
    </submittedName>
</protein>
<evidence type="ECO:0000313" key="2">
    <source>
        <dbReference type="EMBL" id="KAH0615597.1"/>
    </source>
</evidence>
<feature type="region of interest" description="Disordered" evidence="1">
    <location>
        <begin position="99"/>
        <end position="129"/>
    </location>
</feature>
<name>A0ABQ7SE40_PHRPL</name>
<evidence type="ECO:0000256" key="1">
    <source>
        <dbReference type="SAM" id="MobiDB-lite"/>
    </source>
</evidence>
<sequence length="223" mass="24986">MLKVKFHFARNFADYIYATKVRPPRPHVARRPKSNIASDGQRTSVSSPEHLVKPTRHYTVFLSEDSSGDEFPQEDDPGSAFSDSFLFSAPFEWPQPYRTLKESDSADGEEGTKRPQGSVHADPHTPDSPAEISLLESIFTGLDVEPQAQPLSQAKSLEDLRIPKEEVDQHSTFDYQVGWQGWVISAKRRMQYGAEAVREGFQGTEGEGKKCSIKEEGLVEEGE</sequence>
<organism evidence="2 3">
    <name type="scientific">Phrynosoma platyrhinos</name>
    <name type="common">Desert horned lizard</name>
    <dbReference type="NCBI Taxonomy" id="52577"/>
    <lineage>
        <taxon>Eukaryota</taxon>
        <taxon>Metazoa</taxon>
        <taxon>Chordata</taxon>
        <taxon>Craniata</taxon>
        <taxon>Vertebrata</taxon>
        <taxon>Euteleostomi</taxon>
        <taxon>Lepidosauria</taxon>
        <taxon>Squamata</taxon>
        <taxon>Bifurcata</taxon>
        <taxon>Unidentata</taxon>
        <taxon>Episquamata</taxon>
        <taxon>Toxicofera</taxon>
        <taxon>Iguania</taxon>
        <taxon>Phrynosomatidae</taxon>
        <taxon>Phrynosomatinae</taxon>
        <taxon>Phrynosoma</taxon>
    </lineage>
</organism>
<feature type="region of interest" description="Disordered" evidence="1">
    <location>
        <begin position="25"/>
        <end position="49"/>
    </location>
</feature>
<evidence type="ECO:0000313" key="3">
    <source>
        <dbReference type="Proteomes" id="UP000826234"/>
    </source>
</evidence>
<comment type="caution">
    <text evidence="2">The sequence shown here is derived from an EMBL/GenBank/DDBJ whole genome shotgun (WGS) entry which is preliminary data.</text>
</comment>
<accession>A0ABQ7SE40</accession>
<reference evidence="2 3" key="1">
    <citation type="journal article" date="2022" name="Gigascience">
        <title>A chromosome-level genome assembly and annotation of the desert horned lizard, Phrynosoma platyrhinos, provides insight into chromosomal rearrangements among reptiles.</title>
        <authorList>
            <person name="Koochekian N."/>
            <person name="Ascanio A."/>
            <person name="Farleigh K."/>
            <person name="Card D.C."/>
            <person name="Schield D.R."/>
            <person name="Castoe T.A."/>
            <person name="Jezkova T."/>
        </authorList>
    </citation>
    <scope>NUCLEOTIDE SEQUENCE [LARGE SCALE GENOMIC DNA]</scope>
    <source>
        <strain evidence="2">NK-2021</strain>
    </source>
</reference>
<proteinExistence type="predicted"/>
<dbReference type="EMBL" id="JAIPUX010005291">
    <property type="protein sequence ID" value="KAH0615597.1"/>
    <property type="molecule type" value="Genomic_DNA"/>
</dbReference>
<dbReference type="Proteomes" id="UP000826234">
    <property type="component" value="Unassembled WGS sequence"/>
</dbReference>
<feature type="compositionally biased region" description="Polar residues" evidence="1">
    <location>
        <begin position="35"/>
        <end position="47"/>
    </location>
</feature>
<keyword evidence="3" id="KW-1185">Reference proteome</keyword>
<gene>
    <name evidence="2" type="ORF">JD844_005049</name>
</gene>